<evidence type="ECO:0000256" key="4">
    <source>
        <dbReference type="ARBA" id="ARBA00022737"/>
    </source>
</evidence>
<comment type="similarity">
    <text evidence="2">Belongs to the WD repeat TAF5 family.</text>
</comment>
<dbReference type="Proteomes" id="UP000383932">
    <property type="component" value="Unassembled WGS sequence"/>
</dbReference>
<evidence type="ECO:0000313" key="11">
    <source>
        <dbReference type="EMBL" id="KAB5594368.1"/>
    </source>
</evidence>
<evidence type="ECO:0000256" key="7">
    <source>
        <dbReference type="ARBA" id="ARBA00023242"/>
    </source>
</evidence>
<dbReference type="InterPro" id="IPR006594">
    <property type="entry name" value="LisH"/>
</dbReference>
<dbReference type="OrthoDB" id="10266330at2759"/>
<dbReference type="GO" id="GO:0005669">
    <property type="term" value="C:transcription factor TFIID complex"/>
    <property type="evidence" value="ECO:0007669"/>
    <property type="project" value="TreeGrafter"/>
</dbReference>
<reference evidence="11 12" key="1">
    <citation type="journal article" date="2019" name="Fungal Biol. Biotechnol.">
        <title>Draft genome sequence of fastidious pathogen Ceratobasidium theobromae, which causes vascular-streak dieback in Theobroma cacao.</title>
        <authorList>
            <person name="Ali S.S."/>
            <person name="Asman A."/>
            <person name="Shao J."/>
            <person name="Firmansyah A.P."/>
            <person name="Susilo A.W."/>
            <person name="Rosmana A."/>
            <person name="McMahon P."/>
            <person name="Junaid M."/>
            <person name="Guest D."/>
            <person name="Kheng T.Y."/>
            <person name="Meinhardt L.W."/>
            <person name="Bailey B.A."/>
        </authorList>
    </citation>
    <scope>NUCLEOTIDE SEQUENCE [LARGE SCALE GENOMIC DNA]</scope>
    <source>
        <strain evidence="11 12">CT2</strain>
    </source>
</reference>
<evidence type="ECO:0000256" key="8">
    <source>
        <dbReference type="PROSITE-ProRule" id="PRU00221"/>
    </source>
</evidence>
<evidence type="ECO:0000256" key="3">
    <source>
        <dbReference type="ARBA" id="ARBA00022574"/>
    </source>
</evidence>
<dbReference type="CDD" id="cd00200">
    <property type="entry name" value="WD40"/>
    <property type="match status" value="1"/>
</dbReference>
<protein>
    <submittedName>
        <fullName evidence="11">Transcription initiation factor TFIID subunit 5</fullName>
    </submittedName>
</protein>
<dbReference type="EMBL" id="SSOP01000021">
    <property type="protein sequence ID" value="KAB5594368.1"/>
    <property type="molecule type" value="Genomic_DNA"/>
</dbReference>
<evidence type="ECO:0000256" key="6">
    <source>
        <dbReference type="ARBA" id="ARBA00023163"/>
    </source>
</evidence>
<dbReference type="Gene3D" id="2.130.10.10">
    <property type="entry name" value="YVTN repeat-like/Quinoprotein amine dehydrogenase"/>
    <property type="match status" value="2"/>
</dbReference>
<dbReference type="InterPro" id="IPR019775">
    <property type="entry name" value="WD40_repeat_CS"/>
</dbReference>
<feature type="region of interest" description="Disordered" evidence="9">
    <location>
        <begin position="1"/>
        <end position="46"/>
    </location>
</feature>
<sequence>MADADSPIDTSPSDAQPSSALPNCNSANSNPPSALPPSPTTPRLNTQQVLEYLRQRGYKRAEQAFLEDTGKTQSLSELASQNLPGENTPVKVDPEQAGKDAAMIAALRSRGRDEAVVLDPSERGEAFRQLESWVDGSLDIYRHEFRPLLFPVYCHFYLDLISEGYKSAALQLAKTYSPTLAPQHKSTLHHLSTLLLPSHVKSDELATRFRTEKYVVRMTRSGFGLLLGWLTEGVGGEAPGAGEGFGGDRSRRARMAVMHVINAHLQFDVTTTATTSVSSLTLEESTGLVSSLIPTPTRADGAASTTSAFHLAQNPLKLGPAPLTQALQEETERILNEEGVQQRPMTSIPGLMSPAQCDLLPQPPTFRMADVKREVEKVRDARKRIRLDPNVLGPDAGEAVGIGGVERFTAAQRSGALPSVCTFTVHDAMDGMTCAGFSQDSMLMAVGFAESYIRLWNLKGEKLRGMRSDFQVTGVKDASSLKRLREKQGTATRKLIAHSGPVYTTAFDTSSPSPRYLLSCSADTTTRLWSLDTLTNVAVYRGHQAPVWDVQWAGVSGGWFATGSRDRTARLWTTERVSPLRVYAGHLSDVDCVRFHPNGLYLATGSSDWTCRLWDVQKGSCVRVFIGHQGAVTSMAMSPDGRYLASAAEDLSINLWDLSSGKRIKKMTGHTGAIHSLSFSAESNVLASGGGDWTVRIWDVRHPGGIGTGADIGVGAKDESKEEVVRRRSIGLATAGNCGALASHIAGMIADDFSYSADLLVTYNTKRTPAMHVQFTPRNLCLMAGPYVPESM</sequence>
<feature type="repeat" description="WD" evidence="8">
    <location>
        <begin position="495"/>
        <end position="539"/>
    </location>
</feature>
<dbReference type="AlphaFoldDB" id="A0A5N5QRV2"/>
<feature type="repeat" description="WD" evidence="8">
    <location>
        <begin position="667"/>
        <end position="701"/>
    </location>
</feature>
<keyword evidence="5" id="KW-0805">Transcription regulation</keyword>
<dbReference type="SMART" id="SM00320">
    <property type="entry name" value="WD40"/>
    <property type="match status" value="6"/>
</dbReference>
<name>A0A5N5QRV2_9AGAM</name>
<keyword evidence="6" id="KW-0804">Transcription</keyword>
<accession>A0A5N5QRV2</accession>
<dbReference type="SUPFAM" id="SSF160897">
    <property type="entry name" value="Taf5 N-terminal domain-like"/>
    <property type="match status" value="1"/>
</dbReference>
<evidence type="ECO:0000256" key="1">
    <source>
        <dbReference type="ARBA" id="ARBA00004123"/>
    </source>
</evidence>
<dbReference type="PROSITE" id="PS50082">
    <property type="entry name" value="WD_REPEATS_2"/>
    <property type="match status" value="5"/>
</dbReference>
<feature type="compositionally biased region" description="Low complexity" evidence="9">
    <location>
        <begin position="17"/>
        <end position="32"/>
    </location>
</feature>
<feature type="repeat" description="WD" evidence="8">
    <location>
        <begin position="540"/>
        <end position="582"/>
    </location>
</feature>
<keyword evidence="3 8" id="KW-0853">WD repeat</keyword>
<dbReference type="InterPro" id="IPR015943">
    <property type="entry name" value="WD40/YVTN_repeat-like_dom_sf"/>
</dbReference>
<proteinExistence type="inferred from homology"/>
<dbReference type="PRINTS" id="PR00320">
    <property type="entry name" value="GPROTEINBRPT"/>
</dbReference>
<comment type="subcellular location">
    <subcellularLocation>
        <location evidence="1">Nucleus</location>
    </subcellularLocation>
</comment>
<evidence type="ECO:0000256" key="2">
    <source>
        <dbReference type="ARBA" id="ARBA00009435"/>
    </source>
</evidence>
<gene>
    <name evidence="11" type="ORF">CTheo_2145</name>
</gene>
<dbReference type="SUPFAM" id="SSF50978">
    <property type="entry name" value="WD40 repeat-like"/>
    <property type="match status" value="1"/>
</dbReference>
<dbReference type="PANTHER" id="PTHR19879">
    <property type="entry name" value="TRANSCRIPTION INITIATION FACTOR TFIID"/>
    <property type="match status" value="1"/>
</dbReference>
<dbReference type="Pfam" id="PF04494">
    <property type="entry name" value="TFIID_NTD2"/>
    <property type="match status" value="1"/>
</dbReference>
<keyword evidence="11" id="KW-0396">Initiation factor</keyword>
<dbReference type="GO" id="GO:0006367">
    <property type="term" value="P:transcription initiation at RNA polymerase II promoter"/>
    <property type="evidence" value="ECO:0007669"/>
    <property type="project" value="TreeGrafter"/>
</dbReference>
<comment type="caution">
    <text evidence="11">The sequence shown here is derived from an EMBL/GenBank/DDBJ whole genome shotgun (WGS) entry which is preliminary data.</text>
</comment>
<evidence type="ECO:0000313" key="12">
    <source>
        <dbReference type="Proteomes" id="UP000383932"/>
    </source>
</evidence>
<dbReference type="InterPro" id="IPR020472">
    <property type="entry name" value="WD40_PAC1"/>
</dbReference>
<dbReference type="InterPro" id="IPR037264">
    <property type="entry name" value="TFIID_NTD2_sf"/>
</dbReference>
<dbReference type="InterPro" id="IPR007582">
    <property type="entry name" value="TFIID_NTD2"/>
</dbReference>
<dbReference type="Gene3D" id="1.25.40.500">
    <property type="entry name" value="TFIID subunit TAF5, NTD2 domain"/>
    <property type="match status" value="1"/>
</dbReference>
<feature type="repeat" description="WD" evidence="8">
    <location>
        <begin position="625"/>
        <end position="666"/>
    </location>
</feature>
<keyword evidence="11" id="KW-0648">Protein biosynthesis</keyword>
<evidence type="ECO:0000256" key="5">
    <source>
        <dbReference type="ARBA" id="ARBA00023015"/>
    </source>
</evidence>
<dbReference type="PROSITE" id="PS00678">
    <property type="entry name" value="WD_REPEATS_1"/>
    <property type="match status" value="3"/>
</dbReference>
<dbReference type="InterPro" id="IPR036322">
    <property type="entry name" value="WD40_repeat_dom_sf"/>
</dbReference>
<feature type="repeat" description="WD" evidence="8">
    <location>
        <begin position="583"/>
        <end position="624"/>
    </location>
</feature>
<evidence type="ECO:0000259" key="10">
    <source>
        <dbReference type="Pfam" id="PF04494"/>
    </source>
</evidence>
<keyword evidence="4" id="KW-0677">Repeat</keyword>
<organism evidence="11 12">
    <name type="scientific">Ceratobasidium theobromae</name>
    <dbReference type="NCBI Taxonomy" id="1582974"/>
    <lineage>
        <taxon>Eukaryota</taxon>
        <taxon>Fungi</taxon>
        <taxon>Dikarya</taxon>
        <taxon>Basidiomycota</taxon>
        <taxon>Agaricomycotina</taxon>
        <taxon>Agaricomycetes</taxon>
        <taxon>Cantharellales</taxon>
        <taxon>Ceratobasidiaceae</taxon>
        <taxon>Ceratobasidium</taxon>
    </lineage>
</organism>
<dbReference type="GO" id="GO:0016251">
    <property type="term" value="F:RNA polymerase II general transcription initiation factor activity"/>
    <property type="evidence" value="ECO:0007669"/>
    <property type="project" value="TreeGrafter"/>
</dbReference>
<keyword evidence="12" id="KW-1185">Reference proteome</keyword>
<dbReference type="PROSITE" id="PS50896">
    <property type="entry name" value="LISH"/>
    <property type="match status" value="1"/>
</dbReference>
<evidence type="ECO:0000256" key="9">
    <source>
        <dbReference type="SAM" id="MobiDB-lite"/>
    </source>
</evidence>
<dbReference type="GO" id="GO:0003743">
    <property type="term" value="F:translation initiation factor activity"/>
    <property type="evidence" value="ECO:0007669"/>
    <property type="project" value="UniProtKB-KW"/>
</dbReference>
<dbReference type="CDD" id="cd08044">
    <property type="entry name" value="TAF5_NTD2"/>
    <property type="match status" value="1"/>
</dbReference>
<keyword evidence="7" id="KW-0539">Nucleus</keyword>
<feature type="domain" description="TFIID subunit TAF5 NTD2" evidence="10">
    <location>
        <begin position="119"/>
        <end position="232"/>
    </location>
</feature>
<dbReference type="PANTHER" id="PTHR19879:SF1">
    <property type="entry name" value="CANNONBALL-RELATED"/>
    <property type="match status" value="1"/>
</dbReference>
<dbReference type="PROSITE" id="PS50294">
    <property type="entry name" value="WD_REPEATS_REGION"/>
    <property type="match status" value="4"/>
</dbReference>
<dbReference type="Pfam" id="PF00400">
    <property type="entry name" value="WD40"/>
    <property type="match status" value="5"/>
</dbReference>
<dbReference type="InterPro" id="IPR001680">
    <property type="entry name" value="WD40_rpt"/>
</dbReference>